<dbReference type="GO" id="GO:0031931">
    <property type="term" value="C:TORC1 complex"/>
    <property type="evidence" value="ECO:0007669"/>
    <property type="project" value="UniProtKB-ARBA"/>
</dbReference>
<dbReference type="GO" id="GO:0045727">
    <property type="term" value="P:positive regulation of translation"/>
    <property type="evidence" value="ECO:0007669"/>
    <property type="project" value="UniProtKB-ARBA"/>
</dbReference>
<dbReference type="EC" id="2.7.11.1" evidence="10"/>
<dbReference type="FunFam" id="3.30.1010.10:FF:000006">
    <property type="entry name" value="Serine/threonine-protein kinase TOR"/>
    <property type="match status" value="1"/>
</dbReference>
<dbReference type="InterPro" id="IPR057564">
    <property type="entry name" value="HEAT_ATR"/>
</dbReference>
<keyword evidence="4" id="KW-0677">Repeat</keyword>
<dbReference type="Gene3D" id="1.20.120.150">
    <property type="entry name" value="FKBP12-rapamycin binding domain"/>
    <property type="match status" value="1"/>
</dbReference>
<evidence type="ECO:0000256" key="8">
    <source>
        <dbReference type="ARBA" id="ARBA00047899"/>
    </source>
</evidence>
<feature type="region of interest" description="Disordered" evidence="12">
    <location>
        <begin position="1065"/>
        <end position="1087"/>
    </location>
</feature>
<accession>A0AA36CFW9</accession>
<dbReference type="GO" id="GO:0031932">
    <property type="term" value="C:TORC2 complex"/>
    <property type="evidence" value="ECO:0007669"/>
    <property type="project" value="TreeGrafter"/>
</dbReference>
<dbReference type="GO" id="GO:0016242">
    <property type="term" value="P:negative regulation of macroautophagy"/>
    <property type="evidence" value="ECO:0007669"/>
    <property type="project" value="TreeGrafter"/>
</dbReference>
<gene>
    <name evidence="16" type="ORF">MSPICULIGERA_LOCUS6160</name>
</gene>
<evidence type="ECO:0000256" key="6">
    <source>
        <dbReference type="ARBA" id="ARBA00022777"/>
    </source>
</evidence>
<evidence type="ECO:0000256" key="9">
    <source>
        <dbReference type="ARBA" id="ARBA00048679"/>
    </source>
</evidence>
<evidence type="ECO:0000256" key="5">
    <source>
        <dbReference type="ARBA" id="ARBA00022741"/>
    </source>
</evidence>
<dbReference type="Pfam" id="PF11865">
    <property type="entry name" value="mTOR_dom"/>
    <property type="match status" value="1"/>
</dbReference>
<evidence type="ECO:0000256" key="10">
    <source>
        <dbReference type="RuleBase" id="RU364109"/>
    </source>
</evidence>
<dbReference type="FunFam" id="1.10.1070.11:FF:000040">
    <property type="entry name" value="Serine/threonine-protein kinase TOR"/>
    <property type="match status" value="1"/>
</dbReference>
<dbReference type="SUPFAM" id="SSF48371">
    <property type="entry name" value="ARM repeat"/>
    <property type="match status" value="1"/>
</dbReference>
<keyword evidence="2 10" id="KW-0723">Serine/threonine-protein kinase</keyword>
<dbReference type="InterPro" id="IPR036940">
    <property type="entry name" value="PI3/4_kinase_cat_sf"/>
</dbReference>
<dbReference type="InterPro" id="IPR000403">
    <property type="entry name" value="PI3/4_kinase_cat_dom"/>
</dbReference>
<dbReference type="SMART" id="SM01345">
    <property type="entry name" value="Rapamycin_bind"/>
    <property type="match status" value="1"/>
</dbReference>
<dbReference type="InterPro" id="IPR050517">
    <property type="entry name" value="DDR_Repair_Kinase"/>
</dbReference>
<evidence type="ECO:0000256" key="4">
    <source>
        <dbReference type="ARBA" id="ARBA00022737"/>
    </source>
</evidence>
<evidence type="ECO:0000256" key="3">
    <source>
        <dbReference type="ARBA" id="ARBA00022679"/>
    </source>
</evidence>
<dbReference type="GO" id="GO:0005634">
    <property type="term" value="C:nucleus"/>
    <property type="evidence" value="ECO:0007669"/>
    <property type="project" value="TreeGrafter"/>
</dbReference>
<dbReference type="Pfam" id="PF23593">
    <property type="entry name" value="HEAT_ATR"/>
    <property type="match status" value="1"/>
</dbReference>
<dbReference type="Proteomes" id="UP001177023">
    <property type="component" value="Unassembled WGS sequence"/>
</dbReference>
<keyword evidence="3 10" id="KW-0808">Transferase</keyword>
<dbReference type="PROSITE" id="PS50290">
    <property type="entry name" value="PI3_4_KINASE_3"/>
    <property type="match status" value="1"/>
</dbReference>
<feature type="coiled-coil region" evidence="11">
    <location>
        <begin position="33"/>
        <end position="94"/>
    </location>
</feature>
<dbReference type="InterPro" id="IPR036738">
    <property type="entry name" value="FRB_sf"/>
</dbReference>
<dbReference type="InterPro" id="IPR018936">
    <property type="entry name" value="PI3/4_kinase_CS"/>
</dbReference>
<comment type="caution">
    <text evidence="16">The sequence shown here is derived from an EMBL/GenBank/DDBJ whole genome shotgun (WGS) entry which is preliminary data.</text>
</comment>
<dbReference type="Gene3D" id="1.10.1070.11">
    <property type="entry name" value="Phosphatidylinositol 3-/4-kinase, catalytic domain"/>
    <property type="match status" value="1"/>
</dbReference>
<evidence type="ECO:0000313" key="17">
    <source>
        <dbReference type="Proteomes" id="UP001177023"/>
    </source>
</evidence>
<dbReference type="Pfam" id="PF08771">
    <property type="entry name" value="FRB_dom"/>
    <property type="match status" value="1"/>
</dbReference>
<dbReference type="InterPro" id="IPR016024">
    <property type="entry name" value="ARM-type_fold"/>
</dbReference>
<dbReference type="Gene3D" id="1.25.10.10">
    <property type="entry name" value="Leucine-rich Repeat Variant"/>
    <property type="match status" value="3"/>
</dbReference>
<dbReference type="FunFam" id="1.20.120.150:FF:000001">
    <property type="entry name" value="Serine/threonine-protein kinase TOR"/>
    <property type="match status" value="1"/>
</dbReference>
<organism evidence="16 17">
    <name type="scientific">Mesorhabditis spiculigera</name>
    <dbReference type="NCBI Taxonomy" id="96644"/>
    <lineage>
        <taxon>Eukaryota</taxon>
        <taxon>Metazoa</taxon>
        <taxon>Ecdysozoa</taxon>
        <taxon>Nematoda</taxon>
        <taxon>Chromadorea</taxon>
        <taxon>Rhabditida</taxon>
        <taxon>Rhabditina</taxon>
        <taxon>Rhabditomorpha</taxon>
        <taxon>Rhabditoidea</taxon>
        <taxon>Rhabditidae</taxon>
        <taxon>Mesorhabditinae</taxon>
        <taxon>Mesorhabditis</taxon>
    </lineage>
</organism>
<dbReference type="InterPro" id="IPR011009">
    <property type="entry name" value="Kinase-like_dom_sf"/>
</dbReference>
<dbReference type="CDD" id="cd05169">
    <property type="entry name" value="PIKKc_TOR"/>
    <property type="match status" value="1"/>
</dbReference>
<evidence type="ECO:0000313" key="16">
    <source>
        <dbReference type="EMBL" id="CAJ0567616.1"/>
    </source>
</evidence>
<dbReference type="Gene3D" id="3.30.1010.10">
    <property type="entry name" value="Phosphatidylinositol 3-kinase Catalytic Subunit, Chain A, domain 4"/>
    <property type="match status" value="1"/>
</dbReference>
<dbReference type="SUPFAM" id="SSF56112">
    <property type="entry name" value="Protein kinase-like (PK-like)"/>
    <property type="match status" value="1"/>
</dbReference>
<feature type="domain" description="FATC" evidence="15">
    <location>
        <begin position="2323"/>
        <end position="2355"/>
    </location>
</feature>
<protein>
    <recommendedName>
        <fullName evidence="10">Serine/threonine-protein kinase TOR</fullName>
        <ecNumber evidence="10">2.7.11.1</ecNumber>
    </recommendedName>
</protein>
<dbReference type="InterPro" id="IPR009076">
    <property type="entry name" value="FRB_dom"/>
</dbReference>
<evidence type="ECO:0000256" key="1">
    <source>
        <dbReference type="ARBA" id="ARBA00011031"/>
    </source>
</evidence>
<dbReference type="GO" id="GO:0005737">
    <property type="term" value="C:cytoplasm"/>
    <property type="evidence" value="ECO:0007669"/>
    <property type="project" value="TreeGrafter"/>
</dbReference>
<dbReference type="Pfam" id="PF02259">
    <property type="entry name" value="FAT"/>
    <property type="match status" value="1"/>
</dbReference>
<feature type="non-terminal residue" evidence="16">
    <location>
        <position position="2355"/>
    </location>
</feature>
<dbReference type="GO" id="GO:0005524">
    <property type="term" value="F:ATP binding"/>
    <property type="evidence" value="ECO:0007669"/>
    <property type="project" value="UniProtKB-KW"/>
</dbReference>
<dbReference type="Pfam" id="PF00454">
    <property type="entry name" value="PI3_PI4_kinase"/>
    <property type="match status" value="1"/>
</dbReference>
<dbReference type="SMART" id="SM01343">
    <property type="entry name" value="FATC"/>
    <property type="match status" value="1"/>
</dbReference>
<proteinExistence type="inferred from homology"/>
<comment type="similarity">
    <text evidence="1 10">Belongs to the PI3/PI4-kinase family.</text>
</comment>
<dbReference type="SMART" id="SM01346">
    <property type="entry name" value="DUF3385"/>
    <property type="match status" value="1"/>
</dbReference>
<dbReference type="InterPro" id="IPR026683">
    <property type="entry name" value="TOR_cat"/>
</dbReference>
<dbReference type="EMBL" id="CATQJA010001521">
    <property type="protein sequence ID" value="CAJ0567616.1"/>
    <property type="molecule type" value="Genomic_DNA"/>
</dbReference>
<comment type="catalytic activity">
    <reaction evidence="8 10">
        <text>L-threonyl-[protein] + ATP = O-phospho-L-threonyl-[protein] + ADP + H(+)</text>
        <dbReference type="Rhea" id="RHEA:46608"/>
        <dbReference type="Rhea" id="RHEA-COMP:11060"/>
        <dbReference type="Rhea" id="RHEA-COMP:11605"/>
        <dbReference type="ChEBI" id="CHEBI:15378"/>
        <dbReference type="ChEBI" id="CHEBI:30013"/>
        <dbReference type="ChEBI" id="CHEBI:30616"/>
        <dbReference type="ChEBI" id="CHEBI:61977"/>
        <dbReference type="ChEBI" id="CHEBI:456216"/>
        <dbReference type="EC" id="2.7.11.1"/>
    </reaction>
</comment>
<dbReference type="GO" id="GO:0038202">
    <property type="term" value="P:TORC1 signaling"/>
    <property type="evidence" value="ECO:0007669"/>
    <property type="project" value="TreeGrafter"/>
</dbReference>
<dbReference type="PROSITE" id="PS00915">
    <property type="entry name" value="PI3_4_KINASE_1"/>
    <property type="match status" value="1"/>
</dbReference>
<comment type="catalytic activity">
    <reaction evidence="9">
        <text>L-seryl-[protein] + ATP = O-phospho-L-seryl-[protein] + ADP + H(+)</text>
        <dbReference type="Rhea" id="RHEA:17989"/>
        <dbReference type="Rhea" id="RHEA-COMP:9863"/>
        <dbReference type="Rhea" id="RHEA-COMP:11604"/>
        <dbReference type="ChEBI" id="CHEBI:15378"/>
        <dbReference type="ChEBI" id="CHEBI:29999"/>
        <dbReference type="ChEBI" id="CHEBI:30616"/>
        <dbReference type="ChEBI" id="CHEBI:83421"/>
        <dbReference type="ChEBI" id="CHEBI:456216"/>
        <dbReference type="EC" id="2.7.11.1"/>
    </reaction>
</comment>
<evidence type="ECO:0000256" key="2">
    <source>
        <dbReference type="ARBA" id="ARBA00022527"/>
    </source>
</evidence>
<dbReference type="PROSITE" id="PS51190">
    <property type="entry name" value="FATC"/>
    <property type="match status" value="1"/>
</dbReference>
<evidence type="ECO:0000256" key="7">
    <source>
        <dbReference type="ARBA" id="ARBA00022840"/>
    </source>
</evidence>
<dbReference type="SMART" id="SM00146">
    <property type="entry name" value="PI3Kc"/>
    <property type="match status" value="1"/>
</dbReference>
<evidence type="ECO:0000256" key="12">
    <source>
        <dbReference type="SAM" id="MobiDB-lite"/>
    </source>
</evidence>
<reference evidence="16" key="1">
    <citation type="submission" date="2023-06" db="EMBL/GenBank/DDBJ databases">
        <authorList>
            <person name="Delattre M."/>
        </authorList>
    </citation>
    <scope>NUCLEOTIDE SEQUENCE</scope>
    <source>
        <strain evidence="16">AF72</strain>
    </source>
</reference>
<keyword evidence="5 10" id="KW-0547">Nucleotide-binding</keyword>
<dbReference type="PROSITE" id="PS00916">
    <property type="entry name" value="PI3_4_KINASE_2"/>
    <property type="match status" value="1"/>
</dbReference>
<feature type="domain" description="FAT" evidence="14">
    <location>
        <begin position="1212"/>
        <end position="1821"/>
    </location>
</feature>
<dbReference type="SUPFAM" id="SSF47212">
    <property type="entry name" value="FKBP12-rapamycin-binding domain of FKBP-rapamycin-associated protein (FRAP)"/>
    <property type="match status" value="1"/>
</dbReference>
<dbReference type="PANTHER" id="PTHR11139">
    <property type="entry name" value="ATAXIA TELANGIECTASIA MUTATED ATM -RELATED"/>
    <property type="match status" value="1"/>
</dbReference>
<evidence type="ECO:0000259" key="15">
    <source>
        <dbReference type="PROSITE" id="PS51190"/>
    </source>
</evidence>
<dbReference type="InterPro" id="IPR011989">
    <property type="entry name" value="ARM-like"/>
</dbReference>
<dbReference type="GO" id="GO:0044877">
    <property type="term" value="F:protein-containing complex binding"/>
    <property type="evidence" value="ECO:0007669"/>
    <property type="project" value="InterPro"/>
</dbReference>
<dbReference type="GO" id="GO:0004674">
    <property type="term" value="F:protein serine/threonine kinase activity"/>
    <property type="evidence" value="ECO:0007669"/>
    <property type="project" value="UniProtKB-KW"/>
</dbReference>
<evidence type="ECO:0000259" key="14">
    <source>
        <dbReference type="PROSITE" id="PS51189"/>
    </source>
</evidence>
<keyword evidence="11" id="KW-0175">Coiled coil</keyword>
<dbReference type="InterPro" id="IPR003151">
    <property type="entry name" value="PIK-rel_kinase_FAT"/>
</dbReference>
<dbReference type="PANTHER" id="PTHR11139:SF9">
    <property type="entry name" value="SERINE_THREONINE-PROTEIN KINASE MTOR"/>
    <property type="match status" value="1"/>
</dbReference>
<feature type="domain" description="PI3K/PI4K catalytic" evidence="13">
    <location>
        <begin position="1998"/>
        <end position="2314"/>
    </location>
</feature>
<evidence type="ECO:0000259" key="13">
    <source>
        <dbReference type="PROSITE" id="PS50290"/>
    </source>
</evidence>
<sequence length="2355" mass="268407">MLESLYEEAAGHSIPRDATARSLANSFLSGLKRKSDEKRIKAARELYRFIQNELKDEGNHYVNEFFHAFDASSKDKEKNELQDCLRESSEIEEKRAGIFIIVCILEAPATGEASRVNRYANLLLRSLTQPNTDEHTMELAARGLSYLIQTSKVTELVNKCMDQCLEWLEDNERQEKRRLAAAFLTRELALFTPTAFFARATNFFKNIFKVVHDAKPNLRIAAVNALHAALTITSQREARQKTEWYRECFNEAMVCDISSGDNNRMSHLSKDDRIHSMLLVLNELVKISDASYEKHRMSTLGHEVGTFSGGSTNPVDWLTENRTTHIVESLTARSIVVQNLEMIIHVAYEARNSKSTYVQTVLLELYPRLSAWEGFGARERQLREMFEYTFRQMRSSPQQAIPSVGMFMKLHPAAFEDRIPDVVAIIGDPELTVLALDTLGSFNFPRGDLLTFLKYISEGYLVCQNKDVRIAAVKCTVNMIIPFMKVFHRCHREYRGQLQETIIGVLTRVVSVGVVDRDVEVRLCVLDTLFNGSFPLLSLLATDQMLTMLFMCIHDEKPEIQVAAIRLLGSIRMTEVNPAVIIPRLRRILLESLSQLKTSGNARLEQHSARLICQLARQNPDFIKVYVSPTTEALLSRLRIESVHSDVTVEVLDCLGELALVGGSEMVRNLPVVFKFLHQCITDSSHRRRRQAALRAMCRIVRTTAYTEMSAEMRRQTIQVLGVLGALDPYLRKVYLGDVPSSSTLSTALSMPSTRFQTDTRQEVIQWFNYEKCTLEEFYPSITLANLMLMVQDDAYNDHYKQIAQALLTIFQGMNQDEYKAYVEQVLPRLIEVTRKNRQLEHRKFFISQIAQLVDIVRLHAKNYMKSIFQMIAEAWCEDQSMKLTIISALELMGTALGKDFAPFVDELIPYLLRVIQSDRTAERRLTTKVLACVGALSGCLTPHLHLVLPPILAIVDDSNSLMNVRELALNTILQLAESEDVSEFAPRLMQAWLRGVDVVSLQKPLLKLLVVVAGQMWRHFDVYRTSVDMALLKHNLQCPEYDRLTFTMMDHELKHMAGTACAPNPLPPSQFDHSKGRSKMTRRQPVQVKKQKFSAELVRPNWMTETLVNREDWSQWLTKLRSACLRLSSSAALRGAAPLTDLYPHLAKDLFNAAFMSVWTELSQPHQDELTKNLENALRNSGQPDIVQTILNLAEFMDHSEKGPLPIPYHVLGSAAEGTRAYAKALRYKEIEIERKIAKRYPVTPEDCQALITYANKLNVHDEAAGVVKYAEKHGIQAVLQGKWYEKLQDWEKALEFYQKEPNQDLVAQYEMRCLEALGRWKDLNEMASFEKATANPKIAVMAARGAWAEGQLDKMAQFVEMVSPNTQDGSYLRAVLAVRNQEFRKATFLIDKVRDMYDTELTALAGESYERAYGAMVLIQQLAELEEAIEYRVRKDRRLRISLLWSRRLLDCQEDVEQWQRALFLREMVMPTNHILPLKVKFASLCRRQGRHDMAKDVLRSLLGIPPRAELHTASVPQDKPNLVMALCKQLWADGLHGSAVATLDALSRHLERTATTEMPTQKRRTLAKVFVKLGEWTYAEGLRNIENNSYPKQSVGSSEGALAQLLAQAEPMSRMKNERHLSQTVIQLYRKAAVQHDPSWHKAWHRLAITYYATLQRERERLLAVTNSAGGQAHLHGSLSAPAGSIPEDQPNTGATPAAKVVAELRNNIKQLALHSISSFIEALKLAKGSRLEDTLRLMALLFDITETLPTELRNGLKKLPPEMWLEAVPQLIARLEAKNSQDTREARNAGIVKQVILDVSKVYPQALVYPITVAAKSSGSENGLELFTLFSDMSPKHNKLAEEAKLVTEELVRCAILWHEQWNEALDEASRLYFQENDIPGFLATLDPMHQRLKTAPMTIKEHSFVQTYFADLTDALKFCNAYRIGQDRKELAQAWEIYINVFKRIQGQLRQLTSLDLTYVSPKLKNAKDLSISVPGTYDPAQTDEDIVRISYVDTLLTVISSKQKPRKMQMRGSNGRDYMFLLKGHEDPRQDERVMQLFGLVNAMLAKNEETGRTNLAIQRYSIIALSQNSGLIGWVPNCDTLHTLVKEYREKKKISLSAEHKEMQANAQDLETLPLDQKVQLFNLALAKTSGDDLQKILWLKSPSSEVWFDRRTNYTRSMAVMSMVGYILGLGDRHPSNLMLDRLTGKIVHIDFGDCFEVAMSREKYPEKIPFRLTRMLIKAMEVCGINGNYRHTSERVLGLLRANKDSLLAVLEAFVNDPNINWRLLEVNRQRRNPAEKQDISKMVKDEGLSQESARKIVERIKSKLIGHDFEPEREYNVVEQFNKLVEEATNAENLCQCYVGWCPFW</sequence>
<dbReference type="InterPro" id="IPR014009">
    <property type="entry name" value="PIK_FAT"/>
</dbReference>
<dbReference type="InterPro" id="IPR024585">
    <property type="entry name" value="mTOR_dom"/>
</dbReference>
<dbReference type="InterPro" id="IPR003152">
    <property type="entry name" value="FATC_dom"/>
</dbReference>
<dbReference type="Pfam" id="PF02260">
    <property type="entry name" value="FATC"/>
    <property type="match status" value="1"/>
</dbReference>
<keyword evidence="7 10" id="KW-0067">ATP-binding</keyword>
<name>A0AA36CFW9_9BILA</name>
<keyword evidence="6 10" id="KW-0418">Kinase</keyword>
<dbReference type="PROSITE" id="PS51189">
    <property type="entry name" value="FAT"/>
    <property type="match status" value="1"/>
</dbReference>
<keyword evidence="17" id="KW-1185">Reference proteome</keyword>
<evidence type="ECO:0000256" key="11">
    <source>
        <dbReference type="SAM" id="Coils"/>
    </source>
</evidence>